<dbReference type="InterPro" id="IPR050330">
    <property type="entry name" value="Bact_OuterMem_StrucFunc"/>
</dbReference>
<protein>
    <submittedName>
        <fullName evidence="7">OmpA family protein</fullName>
    </submittedName>
</protein>
<evidence type="ECO:0000256" key="1">
    <source>
        <dbReference type="ARBA" id="ARBA00004442"/>
    </source>
</evidence>
<dbReference type="AlphaFoldDB" id="A0A1H9MI37"/>
<reference evidence="8" key="1">
    <citation type="submission" date="2016-10" db="EMBL/GenBank/DDBJ databases">
        <authorList>
            <person name="Varghese N."/>
            <person name="Submissions S."/>
        </authorList>
    </citation>
    <scope>NUCLEOTIDE SEQUENCE [LARGE SCALE GENOMIC DNA]</scope>
    <source>
        <strain evidence="8">DSM 24740</strain>
    </source>
</reference>
<dbReference type="PANTHER" id="PTHR30329:SF21">
    <property type="entry name" value="LIPOPROTEIN YIAD-RELATED"/>
    <property type="match status" value="1"/>
</dbReference>
<evidence type="ECO:0000256" key="4">
    <source>
        <dbReference type="PROSITE-ProRule" id="PRU00473"/>
    </source>
</evidence>
<dbReference type="STRING" id="478744.SAMN05444359_12921"/>
<evidence type="ECO:0000313" key="8">
    <source>
        <dbReference type="Proteomes" id="UP000199021"/>
    </source>
</evidence>
<dbReference type="InterPro" id="IPR006664">
    <property type="entry name" value="OMP_bac"/>
</dbReference>
<dbReference type="OrthoDB" id="9782229at2"/>
<organism evidence="7 8">
    <name type="scientific">Neolewinella agarilytica</name>
    <dbReference type="NCBI Taxonomy" id="478744"/>
    <lineage>
        <taxon>Bacteria</taxon>
        <taxon>Pseudomonadati</taxon>
        <taxon>Bacteroidota</taxon>
        <taxon>Saprospiria</taxon>
        <taxon>Saprospirales</taxon>
        <taxon>Lewinellaceae</taxon>
        <taxon>Neolewinella</taxon>
    </lineage>
</organism>
<dbReference type="PROSITE" id="PS51123">
    <property type="entry name" value="OMPA_2"/>
    <property type="match status" value="1"/>
</dbReference>
<gene>
    <name evidence="7" type="ORF">SAMN05444359_12921</name>
</gene>
<accession>A0A1H9MI37</accession>
<keyword evidence="8" id="KW-1185">Reference proteome</keyword>
<dbReference type="Gene3D" id="3.30.1330.60">
    <property type="entry name" value="OmpA-like domain"/>
    <property type="match status" value="1"/>
</dbReference>
<evidence type="ECO:0000256" key="2">
    <source>
        <dbReference type="ARBA" id="ARBA00023136"/>
    </source>
</evidence>
<dbReference type="InterPro" id="IPR036737">
    <property type="entry name" value="OmpA-like_sf"/>
</dbReference>
<dbReference type="CDD" id="cd07185">
    <property type="entry name" value="OmpA_C-like"/>
    <property type="match status" value="1"/>
</dbReference>
<proteinExistence type="predicted"/>
<keyword evidence="5" id="KW-0732">Signal</keyword>
<dbReference type="SUPFAM" id="SSF103088">
    <property type="entry name" value="OmpA-like"/>
    <property type="match status" value="1"/>
</dbReference>
<dbReference type="InParanoid" id="A0A1H9MI37"/>
<dbReference type="GO" id="GO:0009279">
    <property type="term" value="C:cell outer membrane"/>
    <property type="evidence" value="ECO:0007669"/>
    <property type="project" value="UniProtKB-SubCell"/>
</dbReference>
<dbReference type="InterPro" id="IPR006665">
    <property type="entry name" value="OmpA-like"/>
</dbReference>
<evidence type="ECO:0000259" key="6">
    <source>
        <dbReference type="PROSITE" id="PS51123"/>
    </source>
</evidence>
<sequence length="370" mass="40750">MRLSLTLIVALVLSAVGVQAQQLPSNPDPNKCYVRCVTPDVYTTETVRIQTRPAYKSLSVVPATYKTVTERVLVKEGYKRYEFVPATFRTESISYQSQAPGETMTVTAATFTDATERVLIKPETSKWESTAYEGCESDDPNDCQVLCYRTYDAEYRTIPVQRLAADAGSSRSGTAARTSTYTKEVVATPAQVREIDIDPVYETITKSVIDQPATVNTTTVPAQYTEITKEVLTSKGGLTSYEEIDCELLTSYNVLPINYASGSAALTSAARQVVDDRLLSLLRERPNIRIQINAHTSSVGSAGGNQALSERRAKGVADYLVSRGINRSRLVTRGYGESQLKNRCADGVNCSEAEHAVNRRTEFRVLNMDM</sequence>
<comment type="subcellular location">
    <subcellularLocation>
        <location evidence="1">Cell outer membrane</location>
    </subcellularLocation>
</comment>
<dbReference type="PANTHER" id="PTHR30329">
    <property type="entry name" value="STATOR ELEMENT OF FLAGELLAR MOTOR COMPLEX"/>
    <property type="match status" value="1"/>
</dbReference>
<evidence type="ECO:0000313" key="7">
    <source>
        <dbReference type="EMBL" id="SER23095.1"/>
    </source>
</evidence>
<dbReference type="Proteomes" id="UP000199021">
    <property type="component" value="Unassembled WGS sequence"/>
</dbReference>
<feature type="domain" description="OmpA-like" evidence="6">
    <location>
        <begin position="246"/>
        <end position="369"/>
    </location>
</feature>
<evidence type="ECO:0000256" key="3">
    <source>
        <dbReference type="ARBA" id="ARBA00023237"/>
    </source>
</evidence>
<dbReference type="RefSeq" id="WP_090172306.1">
    <property type="nucleotide sequence ID" value="NZ_FOFB01000029.1"/>
</dbReference>
<feature type="signal peptide" evidence="5">
    <location>
        <begin position="1"/>
        <end position="20"/>
    </location>
</feature>
<name>A0A1H9MI37_9BACT</name>
<dbReference type="PRINTS" id="PR01021">
    <property type="entry name" value="OMPADOMAIN"/>
</dbReference>
<keyword evidence="3" id="KW-0998">Cell outer membrane</keyword>
<keyword evidence="2 4" id="KW-0472">Membrane</keyword>
<dbReference type="Pfam" id="PF00691">
    <property type="entry name" value="OmpA"/>
    <property type="match status" value="1"/>
</dbReference>
<feature type="chain" id="PRO_5011434827" evidence="5">
    <location>
        <begin position="21"/>
        <end position="370"/>
    </location>
</feature>
<dbReference type="EMBL" id="FOFB01000029">
    <property type="protein sequence ID" value="SER23095.1"/>
    <property type="molecule type" value="Genomic_DNA"/>
</dbReference>
<evidence type="ECO:0000256" key="5">
    <source>
        <dbReference type="SAM" id="SignalP"/>
    </source>
</evidence>